<keyword evidence="2" id="KW-1185">Reference proteome</keyword>
<dbReference type="OrthoDB" id="7871777at2"/>
<organism evidence="1 2">
    <name type="scientific">Paracoccus homiensis</name>
    <dbReference type="NCBI Taxonomy" id="364199"/>
    <lineage>
        <taxon>Bacteria</taxon>
        <taxon>Pseudomonadati</taxon>
        <taxon>Pseudomonadota</taxon>
        <taxon>Alphaproteobacteria</taxon>
        <taxon>Rhodobacterales</taxon>
        <taxon>Paracoccaceae</taxon>
        <taxon>Paracoccus</taxon>
    </lineage>
</organism>
<proteinExistence type="predicted"/>
<dbReference type="RefSeq" id="WP_090731613.1">
    <property type="nucleotide sequence ID" value="NZ_FOHO01000001.1"/>
</dbReference>
<sequence length="119" mass="13183">MALTMDMDARKAELLLRAALLDDASNVGERLAALSADIKVDDDGDAWITLDMDLWPEDKESPEVEAIAKLLWIEIDWSATDGTFPFAWPDLGAQSDKTTTYFKSVLDAYGGQRPSKETE</sequence>
<evidence type="ECO:0000313" key="2">
    <source>
        <dbReference type="Proteomes" id="UP000199180"/>
    </source>
</evidence>
<evidence type="ECO:0000313" key="1">
    <source>
        <dbReference type="EMBL" id="SES65622.1"/>
    </source>
</evidence>
<dbReference type="Proteomes" id="UP000199180">
    <property type="component" value="Unassembled WGS sequence"/>
</dbReference>
<gene>
    <name evidence="1" type="ORF">SAMN04489858_10188</name>
</gene>
<dbReference type="STRING" id="364199.SAMN04489858_10188"/>
<accession>A0A1H9Y9W7</accession>
<protein>
    <submittedName>
        <fullName evidence="1">Uncharacterized protein</fullName>
    </submittedName>
</protein>
<dbReference type="EMBL" id="FOHO01000001">
    <property type="protein sequence ID" value="SES65622.1"/>
    <property type="molecule type" value="Genomic_DNA"/>
</dbReference>
<dbReference type="AlphaFoldDB" id="A0A1H9Y9W7"/>
<name>A0A1H9Y9W7_9RHOB</name>
<reference evidence="1 2" key="1">
    <citation type="submission" date="2016-10" db="EMBL/GenBank/DDBJ databases">
        <authorList>
            <person name="de Groot N.N."/>
        </authorList>
    </citation>
    <scope>NUCLEOTIDE SEQUENCE [LARGE SCALE GENOMIC DNA]</scope>
    <source>
        <strain evidence="1 2">DSM 17862</strain>
    </source>
</reference>